<protein>
    <recommendedName>
        <fullName evidence="9">N-alpha-acetyltransferase 80</fullName>
    </recommendedName>
    <alternativeName>
        <fullName evidence="10">N-acetyltransferase 6</fullName>
    </alternativeName>
</protein>
<evidence type="ECO:0000256" key="3">
    <source>
        <dbReference type="ARBA" id="ARBA00022490"/>
    </source>
</evidence>
<reference evidence="14" key="1">
    <citation type="submission" date="2021-06" db="EMBL/GenBank/DDBJ databases">
        <authorList>
            <consortium name="Wellcome Sanger Institute Data Sharing"/>
        </authorList>
    </citation>
    <scope>NUCLEOTIDE SEQUENCE [LARGE SCALE GENOMIC DNA]</scope>
</reference>
<dbReference type="Pfam" id="PF00583">
    <property type="entry name" value="Acetyltransf_1"/>
    <property type="match status" value="1"/>
</dbReference>
<dbReference type="SUPFAM" id="SSF55729">
    <property type="entry name" value="Acyl-CoA N-acyltransferases (Nat)"/>
    <property type="match status" value="1"/>
</dbReference>
<keyword evidence="3" id="KW-0963">Cytoplasm</keyword>
<dbReference type="Gene3D" id="3.40.630.30">
    <property type="match status" value="1"/>
</dbReference>
<dbReference type="Ensembl" id="ENSECRT00000033749.1">
    <property type="protein sequence ID" value="ENSECRP00000033025.1"/>
    <property type="gene ID" value="ENSECRG00000022359.1"/>
</dbReference>
<evidence type="ECO:0000313" key="15">
    <source>
        <dbReference type="Proteomes" id="UP000694620"/>
    </source>
</evidence>
<proteinExistence type="inferred from homology"/>
<evidence type="ECO:0000256" key="9">
    <source>
        <dbReference type="ARBA" id="ARBA00071735"/>
    </source>
</evidence>
<keyword evidence="15" id="KW-1185">Reference proteome</keyword>
<dbReference type="Proteomes" id="UP000694620">
    <property type="component" value="Chromosome 18"/>
</dbReference>
<evidence type="ECO:0000256" key="1">
    <source>
        <dbReference type="ARBA" id="ARBA00004514"/>
    </source>
</evidence>
<keyword evidence="5" id="KW-0012">Acyltransferase</keyword>
<feature type="compositionally biased region" description="Pro residues" evidence="11">
    <location>
        <begin position="232"/>
        <end position="243"/>
    </location>
</feature>
<keyword evidence="12" id="KW-0732">Signal</keyword>
<comment type="similarity">
    <text evidence="2">Belongs to the acetyltransferase family.</text>
</comment>
<dbReference type="GO" id="GO:0005829">
    <property type="term" value="C:cytosol"/>
    <property type="evidence" value="ECO:0007669"/>
    <property type="project" value="UniProtKB-SubCell"/>
</dbReference>
<dbReference type="FunFam" id="3.40.630.30:FF:000061">
    <property type="entry name" value="N(alpha)-acetyltransferase 80, NatH catalytic subunit"/>
    <property type="match status" value="1"/>
</dbReference>
<evidence type="ECO:0000256" key="7">
    <source>
        <dbReference type="ARBA" id="ARBA00052050"/>
    </source>
</evidence>
<keyword evidence="4" id="KW-0808">Transferase</keyword>
<feature type="region of interest" description="Disordered" evidence="11">
    <location>
        <begin position="215"/>
        <end position="246"/>
    </location>
</feature>
<reference evidence="14" key="2">
    <citation type="submission" date="2025-08" db="UniProtKB">
        <authorList>
            <consortium name="Ensembl"/>
        </authorList>
    </citation>
    <scope>IDENTIFICATION</scope>
</reference>
<dbReference type="AlphaFoldDB" id="A0A8C4TKR6"/>
<comment type="function">
    <text evidence="8">N-alpha-acetyltransferase that specifically mediates the acetylation of the acidic amino terminus of processed forms of beta- and gamma-actin (ACTB and ACTG, respectively). N-terminal acetylation of processed beta- and gamma-actin regulates actin filament depolymerization and elongation. In vivo, preferentially displays N-terminal acetyltransferase activity towards acid N-terminal sequences starting with Asp-Asp-Asp and Glu-Glu-Glu. In vitro, shows high activity towards Met-Asp-Glu-Leu and Met-Asp-Asp-Asp. May act as a tumor suppressor.</text>
</comment>
<organism evidence="14 15">
    <name type="scientific">Erpetoichthys calabaricus</name>
    <name type="common">Rope fish</name>
    <name type="synonym">Calamoichthys calabaricus</name>
    <dbReference type="NCBI Taxonomy" id="27687"/>
    <lineage>
        <taxon>Eukaryota</taxon>
        <taxon>Metazoa</taxon>
        <taxon>Chordata</taxon>
        <taxon>Craniata</taxon>
        <taxon>Vertebrata</taxon>
        <taxon>Euteleostomi</taxon>
        <taxon>Actinopterygii</taxon>
        <taxon>Polypteriformes</taxon>
        <taxon>Polypteridae</taxon>
        <taxon>Erpetoichthys</taxon>
    </lineage>
</organism>
<evidence type="ECO:0000313" key="14">
    <source>
        <dbReference type="Ensembl" id="ENSECRP00000033025.1"/>
    </source>
</evidence>
<dbReference type="GeneTree" id="ENSGT00390000000980"/>
<evidence type="ECO:0000256" key="2">
    <source>
        <dbReference type="ARBA" id="ARBA00008694"/>
    </source>
</evidence>
<comment type="subcellular location">
    <subcellularLocation>
        <location evidence="1">Cytoplasm</location>
        <location evidence="1">Cytosol</location>
    </subcellularLocation>
</comment>
<evidence type="ECO:0000256" key="11">
    <source>
        <dbReference type="SAM" id="MobiDB-lite"/>
    </source>
</evidence>
<reference evidence="14" key="3">
    <citation type="submission" date="2025-09" db="UniProtKB">
        <authorList>
            <consortium name="Ensembl"/>
        </authorList>
    </citation>
    <scope>IDENTIFICATION</scope>
</reference>
<dbReference type="InterPro" id="IPR000182">
    <property type="entry name" value="GNAT_dom"/>
</dbReference>
<feature type="signal peptide" evidence="12">
    <location>
        <begin position="1"/>
        <end position="43"/>
    </location>
</feature>
<evidence type="ECO:0000256" key="4">
    <source>
        <dbReference type="ARBA" id="ARBA00022679"/>
    </source>
</evidence>
<evidence type="ECO:0000256" key="8">
    <source>
        <dbReference type="ARBA" id="ARBA00054711"/>
    </source>
</evidence>
<evidence type="ECO:0000256" key="10">
    <source>
        <dbReference type="ARBA" id="ARBA00075026"/>
    </source>
</evidence>
<comment type="catalytic activity">
    <reaction evidence="7">
        <text>N-terminal L-glutamyl-L-glutamyl-L-glutamyl-[protein] + acetyl-CoA = N-terminal N-acetyl-L-glutamyl-L-glutamyl-L-glutamyl-[protein] + CoA + H(+)</text>
        <dbReference type="Rhea" id="RHEA:57324"/>
        <dbReference type="Rhea" id="RHEA-COMP:14865"/>
        <dbReference type="Rhea" id="RHEA-COMP:14866"/>
        <dbReference type="ChEBI" id="CHEBI:15378"/>
        <dbReference type="ChEBI" id="CHEBI:57287"/>
        <dbReference type="ChEBI" id="CHEBI:57288"/>
        <dbReference type="ChEBI" id="CHEBI:141603"/>
        <dbReference type="ChEBI" id="CHEBI:141606"/>
    </reaction>
</comment>
<evidence type="ECO:0000256" key="5">
    <source>
        <dbReference type="ARBA" id="ARBA00023315"/>
    </source>
</evidence>
<dbReference type="InterPro" id="IPR039840">
    <property type="entry name" value="NAA80"/>
</dbReference>
<gene>
    <name evidence="14" type="primary">NAA80</name>
</gene>
<evidence type="ECO:0000256" key="12">
    <source>
        <dbReference type="SAM" id="SignalP"/>
    </source>
</evidence>
<comment type="catalytic activity">
    <reaction evidence="6">
        <text>N-terminal L-aspartyl-L-aspartyl-L-aspartyl-[protein] + acetyl-CoA = N-terminal N-acetyl-L-aspartyl-L-aspartyl-L-aspartyl-[protein] + CoA + H(+)</text>
        <dbReference type="Rhea" id="RHEA:57328"/>
        <dbReference type="Rhea" id="RHEA-COMP:14863"/>
        <dbReference type="Rhea" id="RHEA-COMP:14864"/>
        <dbReference type="ChEBI" id="CHEBI:15378"/>
        <dbReference type="ChEBI" id="CHEBI:57287"/>
        <dbReference type="ChEBI" id="CHEBI:57288"/>
        <dbReference type="ChEBI" id="CHEBI:141602"/>
        <dbReference type="ChEBI" id="CHEBI:141604"/>
    </reaction>
</comment>
<dbReference type="PANTHER" id="PTHR13538:SF4">
    <property type="entry name" value="N-ALPHA-ACETYLTRANSFERASE 80"/>
    <property type="match status" value="1"/>
</dbReference>
<dbReference type="GO" id="GO:0008080">
    <property type="term" value="F:N-acetyltransferase activity"/>
    <property type="evidence" value="ECO:0007669"/>
    <property type="project" value="InterPro"/>
</dbReference>
<sequence>IVTVCARVCAMTCESPSCTPKHECPSCVLLTFVLLFYSHQCCGSRCDNVVAIPLHCRPDLIEACADLVNSEWQRSRGARIHALQKSCDDFPVCLVLLSKSETGECLLGHARLSLVVGQSRSLFVESVVVSRELRGKGYGRKLMEATERYARARGFRRLYLTTHDKQHFYAHLGYTLGEPVQSAGLISTFMPMEILQRFSQPPSCGLPDSNQCAISSSFRPSPAPTNVTTTAPLPPPPPVPPSLKAPQADRCTLLETVFRDMKGQPIFWMKKDL</sequence>
<feature type="domain" description="N-acetyltransferase" evidence="13">
    <location>
        <begin position="52"/>
        <end position="197"/>
    </location>
</feature>
<accession>A0A8C4TKR6</accession>
<dbReference type="PANTHER" id="PTHR13538">
    <property type="entry name" value="N-ACETYLTRANSFERASE 6"/>
    <property type="match status" value="1"/>
</dbReference>
<dbReference type="CDD" id="cd04301">
    <property type="entry name" value="NAT_SF"/>
    <property type="match status" value="1"/>
</dbReference>
<dbReference type="GO" id="GO:1905502">
    <property type="term" value="F:acetyl-CoA binding"/>
    <property type="evidence" value="ECO:0007669"/>
    <property type="project" value="TreeGrafter"/>
</dbReference>
<dbReference type="PROSITE" id="PS51186">
    <property type="entry name" value="GNAT"/>
    <property type="match status" value="1"/>
</dbReference>
<evidence type="ECO:0000259" key="13">
    <source>
        <dbReference type="PROSITE" id="PS51186"/>
    </source>
</evidence>
<name>A0A8C4TKR6_ERPCA</name>
<feature type="chain" id="PRO_5034326511" description="N-alpha-acetyltransferase 80" evidence="12">
    <location>
        <begin position="44"/>
        <end position="273"/>
    </location>
</feature>
<evidence type="ECO:0000256" key="6">
    <source>
        <dbReference type="ARBA" id="ARBA00051242"/>
    </source>
</evidence>
<dbReference type="InterPro" id="IPR016181">
    <property type="entry name" value="Acyl_CoA_acyltransferase"/>
</dbReference>